<accession>A0A6C0ACR7</accession>
<evidence type="ECO:0000313" key="1">
    <source>
        <dbReference type="EMBL" id="QHS77233.1"/>
    </source>
</evidence>
<dbReference type="EMBL" id="MN740543">
    <property type="protein sequence ID" value="QHS77233.1"/>
    <property type="molecule type" value="Genomic_DNA"/>
</dbReference>
<proteinExistence type="predicted"/>
<sequence length="1036" mass="117459">MVEKTNLSMDGRENLYAKLFLPETKVAIPEYNNCKNADSVIRCKNYFNKTDNMSENDIHNDFTDYVIRTAVAHKNLDRSAEAGTRLQSIRDTISRNSKCMSYSSMNGGSLSVSLPTGEQFTNSGKCVENNSQDNNNLCKKLNVDLNNVSELESTVLKTLDTVKENSTTIDTYVDSIDYAEEDSKIDDFIKSYKNRILSNNNILDTIDKNKYDILNKDMAGGKLNNGEEAPEYVKNSYFNDNGRLKNMKDSVYSLDYLLRELENSNSSLSGIKRKLNEPLKKVSNDVETSVARNTIKTYLSNLRSGHNHENSIHETFKQMSKNMPKYGKLLENNVMSVIKNNVVPSFPTQHFNVESNDTNRRFFNDVVKNYSNLPLKTQNTYSNLFDVLKTGQRVDGCDMCDLKGGADIRINLRKVTDGSNSTVFEQFIPEVENADKIHYTDASGQVRSEEITQNENSRNILKDLYRAIFNGKNSDRTNITTTSGTVLHDVPNTMNNTVTKDKFDINVTKIVKDIMNNKTSQLGGSRFTRSESLTDLVTGELLTRDENGDIYTLNNSEKCYITRNGKFTDYKKPIQTGGSSKKLFQCLLEDDSQGLEKCLSEYSRNGNNNSKQEINQIHPLMALRTLQKFGFKTQNGGGIEKVEDVNSWMENFMKKQFSESQLKTLNNSPRNRTLMNYLNSLSNHVNSHPSILNQGFKQPVQSMSGGSNPVQTLPNDGLIKLSEKQKLSVEEIKEKLKNQPLFTPYEFMLDHVNSIAEIPPFLFLNPYDYMEYSNVLVGGACEKPTPDDPIVCTTPENKEKSILGADNLKDILNESVNMLASKGKKINTDDLDRLREEIQNIGENEKNILKRMALITTYADCLRNFSEYQTSSETLSIEALEQMIEECNKEKLKLNQDYADMLDLNTSLRKLYKDYGVEHLWTYPLPGNPYTFMETVYPEKKEDNNVNSVQQGGDNEKFILINGTNTEDKLELTKEQVKNILDKQANGGHTMSEAEEMTVINQKMVELIKTPLSNSVYTLMVSPSAIDEIKSLVNLN</sequence>
<reference evidence="1" key="1">
    <citation type="journal article" date="2020" name="Nature">
        <title>Giant virus diversity and host interactions through global metagenomics.</title>
        <authorList>
            <person name="Schulz F."/>
            <person name="Roux S."/>
            <person name="Paez-Espino D."/>
            <person name="Jungbluth S."/>
            <person name="Walsh D.A."/>
            <person name="Denef V.J."/>
            <person name="McMahon K.D."/>
            <person name="Konstantinidis K.T."/>
            <person name="Eloe-Fadrosh E.A."/>
            <person name="Kyrpides N.C."/>
            <person name="Woyke T."/>
        </authorList>
    </citation>
    <scope>NUCLEOTIDE SEQUENCE</scope>
    <source>
        <strain evidence="1">GVMAG-S-1004661-13</strain>
    </source>
</reference>
<name>A0A6C0ACR7_9ZZZZ</name>
<dbReference type="AlphaFoldDB" id="A0A6C0ACR7"/>
<protein>
    <submittedName>
        <fullName evidence="1">Uncharacterized protein</fullName>
    </submittedName>
</protein>
<organism evidence="1">
    <name type="scientific">viral metagenome</name>
    <dbReference type="NCBI Taxonomy" id="1070528"/>
    <lineage>
        <taxon>unclassified sequences</taxon>
        <taxon>metagenomes</taxon>
        <taxon>organismal metagenomes</taxon>
    </lineage>
</organism>